<dbReference type="Pfam" id="PF01423">
    <property type="entry name" value="LSM"/>
    <property type="match status" value="1"/>
</dbReference>
<evidence type="ECO:0000256" key="1">
    <source>
        <dbReference type="ARBA" id="ARBA00004123"/>
    </source>
</evidence>
<evidence type="ECO:0000256" key="7">
    <source>
        <dbReference type="ARBA" id="ARBA00023242"/>
    </source>
</evidence>
<gene>
    <name evidence="9" type="primary">LSM4</name>
    <name evidence="12" type="ORF">NliqN6_2334</name>
</gene>
<sequence length="129" mass="14039">MLPLSLLNAAQGKPMLVELKNGETYNGHMIACDNFMNITLRDVILTAPDGDKFYQMKEVYLKGNVIKYVRVADQILDKVQEEQQRIREQNRQSGGAGRGGRGGMGNARGGAGGGFNRGKFDACLASDTT</sequence>
<keyword evidence="8 9" id="KW-0687">Ribonucleoprotein</keyword>
<keyword evidence="3 9" id="KW-0507">mRNA processing</keyword>
<dbReference type="GO" id="GO:0005681">
    <property type="term" value="C:spliceosomal complex"/>
    <property type="evidence" value="ECO:0007669"/>
    <property type="project" value="UniProtKB-UniRule"/>
</dbReference>
<dbReference type="OrthoDB" id="747253at2759"/>
<dbReference type="InterPro" id="IPR001163">
    <property type="entry name" value="Sm_dom_euk/arc"/>
</dbReference>
<evidence type="ECO:0000256" key="10">
    <source>
        <dbReference type="SAM" id="MobiDB-lite"/>
    </source>
</evidence>
<keyword evidence="6 9" id="KW-0508">mRNA splicing</keyword>
<evidence type="ECO:0000313" key="13">
    <source>
        <dbReference type="Proteomes" id="UP000620104"/>
    </source>
</evidence>
<evidence type="ECO:0000313" key="12">
    <source>
        <dbReference type="EMBL" id="GHJ85932.1"/>
    </source>
</evidence>
<organism evidence="12 13">
    <name type="scientific">Naganishia liquefaciens</name>
    <dbReference type="NCBI Taxonomy" id="104408"/>
    <lineage>
        <taxon>Eukaryota</taxon>
        <taxon>Fungi</taxon>
        <taxon>Dikarya</taxon>
        <taxon>Basidiomycota</taxon>
        <taxon>Agaricomycotina</taxon>
        <taxon>Tremellomycetes</taxon>
        <taxon>Filobasidiales</taxon>
        <taxon>Filobasidiaceae</taxon>
        <taxon>Naganishia</taxon>
    </lineage>
</organism>
<keyword evidence="4 9" id="KW-0747">Spliceosome</keyword>
<keyword evidence="7 9" id="KW-0539">Nucleus</keyword>
<dbReference type="InterPro" id="IPR047575">
    <property type="entry name" value="Sm"/>
</dbReference>
<name>A0A8H3YF65_9TREE</name>
<evidence type="ECO:0000256" key="3">
    <source>
        <dbReference type="ARBA" id="ARBA00022664"/>
    </source>
</evidence>
<comment type="caution">
    <text evidence="12">The sequence shown here is derived from an EMBL/GenBank/DDBJ whole genome shotgun (WGS) entry which is preliminary data.</text>
</comment>
<dbReference type="SUPFAM" id="SSF50182">
    <property type="entry name" value="Sm-like ribonucleoproteins"/>
    <property type="match status" value="1"/>
</dbReference>
<keyword evidence="5 9" id="KW-0694">RNA-binding</keyword>
<feature type="compositionally biased region" description="Gly residues" evidence="10">
    <location>
        <begin position="94"/>
        <end position="116"/>
    </location>
</feature>
<comment type="subcellular location">
    <subcellularLocation>
        <location evidence="1 9">Nucleus</location>
    </subcellularLocation>
</comment>
<dbReference type="GO" id="GO:0097525">
    <property type="term" value="C:spliceosomal snRNP complex"/>
    <property type="evidence" value="ECO:0007669"/>
    <property type="project" value="UniProtKB-ARBA"/>
</dbReference>
<feature type="domain" description="Sm" evidence="11">
    <location>
        <begin position="2"/>
        <end position="75"/>
    </location>
</feature>
<dbReference type="PANTHER" id="PTHR23338">
    <property type="entry name" value="SMALL NUCLEAR RIBONUCLEOPROTEIN SM"/>
    <property type="match status" value="1"/>
</dbReference>
<dbReference type="GO" id="GO:0000398">
    <property type="term" value="P:mRNA splicing, via spliceosome"/>
    <property type="evidence" value="ECO:0007669"/>
    <property type="project" value="InterPro"/>
</dbReference>
<evidence type="ECO:0000256" key="4">
    <source>
        <dbReference type="ARBA" id="ARBA00022728"/>
    </source>
</evidence>
<evidence type="ECO:0000256" key="2">
    <source>
        <dbReference type="ARBA" id="ARBA00006850"/>
    </source>
</evidence>
<dbReference type="CDD" id="cd01723">
    <property type="entry name" value="LSm4"/>
    <property type="match status" value="1"/>
</dbReference>
<proteinExistence type="inferred from homology"/>
<dbReference type="FunFam" id="2.30.30.100:FF:000024">
    <property type="entry name" value="U6 snRNA-associated Sm-like protein LSm4"/>
    <property type="match status" value="1"/>
</dbReference>
<evidence type="ECO:0000259" key="11">
    <source>
        <dbReference type="PROSITE" id="PS52002"/>
    </source>
</evidence>
<evidence type="ECO:0000256" key="8">
    <source>
        <dbReference type="ARBA" id="ARBA00023274"/>
    </source>
</evidence>
<dbReference type="SMART" id="SM00651">
    <property type="entry name" value="Sm"/>
    <property type="match status" value="1"/>
</dbReference>
<comment type="similarity">
    <text evidence="2 9">Belongs to the snRNP Sm proteins family.</text>
</comment>
<dbReference type="InterPro" id="IPR034101">
    <property type="entry name" value="Lsm4"/>
</dbReference>
<keyword evidence="13" id="KW-1185">Reference proteome</keyword>
<protein>
    <recommendedName>
        <fullName evidence="9">LSM complex subunit LSM4</fullName>
    </recommendedName>
</protein>
<dbReference type="GO" id="GO:0003723">
    <property type="term" value="F:RNA binding"/>
    <property type="evidence" value="ECO:0007669"/>
    <property type="project" value="UniProtKB-KW"/>
</dbReference>
<dbReference type="Proteomes" id="UP000620104">
    <property type="component" value="Unassembled WGS sequence"/>
</dbReference>
<comment type="subunit">
    <text evidence="9">LSm subunits form a heteromer with a doughnut shape.</text>
</comment>
<evidence type="ECO:0000256" key="9">
    <source>
        <dbReference type="RuleBase" id="RU365049"/>
    </source>
</evidence>
<feature type="region of interest" description="Disordered" evidence="10">
    <location>
        <begin position="82"/>
        <end position="129"/>
    </location>
</feature>
<dbReference type="PROSITE" id="PS52002">
    <property type="entry name" value="SM"/>
    <property type="match status" value="1"/>
</dbReference>
<dbReference type="GO" id="GO:0000956">
    <property type="term" value="P:nuclear-transcribed mRNA catabolic process"/>
    <property type="evidence" value="ECO:0007669"/>
    <property type="project" value="UniProtKB-UniRule"/>
</dbReference>
<dbReference type="EMBL" id="BLZA01000017">
    <property type="protein sequence ID" value="GHJ85932.1"/>
    <property type="molecule type" value="Genomic_DNA"/>
</dbReference>
<dbReference type="InterPro" id="IPR027141">
    <property type="entry name" value="LSm4/Sm_D1/D3"/>
</dbReference>
<accession>A0A8H3YF65</accession>
<comment type="function">
    <text evidence="9">Binds specifically to the 3'-terminal U-tract of U6 snRNA.</text>
</comment>
<dbReference type="InterPro" id="IPR010920">
    <property type="entry name" value="LSM_dom_sf"/>
</dbReference>
<evidence type="ECO:0000256" key="6">
    <source>
        <dbReference type="ARBA" id="ARBA00023187"/>
    </source>
</evidence>
<dbReference type="AlphaFoldDB" id="A0A8H3YF65"/>
<reference evidence="12" key="1">
    <citation type="submission" date="2020-07" db="EMBL/GenBank/DDBJ databases">
        <title>Draft Genome Sequence of a Deep-Sea Yeast, Naganishia (Cryptococcus) liquefaciens strain N6.</title>
        <authorList>
            <person name="Han Y.W."/>
            <person name="Kajitani R."/>
            <person name="Morimoto H."/>
            <person name="Parhat M."/>
            <person name="Tsubouchi H."/>
            <person name="Bakenova O."/>
            <person name="Ogata M."/>
            <person name="Argunhan B."/>
            <person name="Aoki R."/>
            <person name="Kajiwara S."/>
            <person name="Itoh T."/>
            <person name="Iwasaki H."/>
        </authorList>
    </citation>
    <scope>NUCLEOTIDE SEQUENCE</scope>
    <source>
        <strain evidence="12">N6</strain>
    </source>
</reference>
<dbReference type="Gene3D" id="2.30.30.100">
    <property type="match status" value="1"/>
</dbReference>
<evidence type="ECO:0000256" key="5">
    <source>
        <dbReference type="ARBA" id="ARBA00022884"/>
    </source>
</evidence>